<reference evidence="2" key="1">
    <citation type="submission" date="2021-01" db="EMBL/GenBank/DDBJ databases">
        <authorList>
            <person name="Corre E."/>
            <person name="Pelletier E."/>
            <person name="Niang G."/>
            <person name="Scheremetjew M."/>
            <person name="Finn R."/>
            <person name="Kale V."/>
            <person name="Holt S."/>
            <person name="Cochrane G."/>
            <person name="Meng A."/>
            <person name="Brown T."/>
            <person name="Cohen L."/>
        </authorList>
    </citation>
    <scope>NUCLEOTIDE SEQUENCE</scope>
    <source>
        <strain evidence="2">Clade-D-RCC1621</strain>
    </source>
</reference>
<keyword evidence="1" id="KW-0812">Transmembrane</keyword>
<dbReference type="AlphaFoldDB" id="A0A7S0WJP5"/>
<dbReference type="InterPro" id="IPR005049">
    <property type="entry name" value="STL-like"/>
</dbReference>
<evidence type="ECO:0000256" key="1">
    <source>
        <dbReference type="SAM" id="Phobius"/>
    </source>
</evidence>
<organism evidence="2">
    <name type="scientific">Ostreococcus mediterraneus</name>
    <dbReference type="NCBI Taxonomy" id="1486918"/>
    <lineage>
        <taxon>Eukaryota</taxon>
        <taxon>Viridiplantae</taxon>
        <taxon>Chlorophyta</taxon>
        <taxon>Mamiellophyceae</taxon>
        <taxon>Mamiellales</taxon>
        <taxon>Bathycoccaceae</taxon>
        <taxon>Ostreococcus</taxon>
    </lineage>
</organism>
<proteinExistence type="predicted"/>
<dbReference type="Pfam" id="PF03385">
    <property type="entry name" value="STELLO"/>
    <property type="match status" value="1"/>
</dbReference>
<dbReference type="EMBL" id="HBFO01000189">
    <property type="protein sequence ID" value="CAD8809026.1"/>
    <property type="molecule type" value="Transcribed_RNA"/>
</dbReference>
<protein>
    <submittedName>
        <fullName evidence="2">Uncharacterized protein</fullName>
    </submittedName>
</protein>
<feature type="transmembrane region" description="Helical" evidence="1">
    <location>
        <begin position="12"/>
        <end position="34"/>
    </location>
</feature>
<keyword evidence="1" id="KW-0472">Membrane</keyword>
<accession>A0A7S0WJP5</accession>
<name>A0A7S0WJP5_9CHLO</name>
<sequence>MTAHGKRSGRRGAALACAAMMAAVVLVVASVGGWRRAESITSSANGVNRIRLSDIPRLKRTCAVSTTILEVNAAVERMVEALDASLVVVGDRKTNHSEWMGFQRLHSNSVTYLSPDDQMELPFEVVKRIPWNHFGRKSIGFLYATAGGCEIVYDFDDDNHLKPEGFEALSSWERFDVRLSTNTHVFNPYPYFQPSNNELIWPRGFPLQFIRQKDTYDATMEPSSEPFKNLAVIQSLADHDPDVDAIYRLTHSLPVSFNRKKTIVIPERGVYTPWNAQAVLVSRPAFFGLLLPVTVTGRVSDIWRSYITERLLWDTDYKLAFASSFVTQYRNPHSYMVDFVDEDDLYNKVDDMLQALAGWSSAKHASLSSAYIDLVTKLVDECNLLGRDDLHLAKAWVTDLERVGYVWPSFRQTRMETRTLQKVPIVDERHLGTDGDASNALNASSAPTVVEGGGGTAARIKLGGFIVTRNDNYGGDLVGRSTLALRRMIEVFDEVVVVDMNTPLGTPPFLALLPADISGARNIKSVVVSPEMCARELGAACEDKMYELLARNIGLRESAADVVVSTNSEVIVPSRLTLDEIIKQASLFDDKNAVILERVNIPQVKAQSIALSKGTEGKEGVKMLRSVRVQDFRVGPAGLMEVSIIGDCGDFQMAHRDLWQKIGGFAKNQHGHNFGDSDVIARWLSSSATVHVANVKVYHTSHTSHKHDKPATWNPEPRFTVVQDAGGSKRIMSTWMVA</sequence>
<dbReference type="InterPro" id="IPR029044">
    <property type="entry name" value="Nucleotide-diphossugar_trans"/>
</dbReference>
<keyword evidence="1" id="KW-1133">Transmembrane helix</keyword>
<evidence type="ECO:0000313" key="2">
    <source>
        <dbReference type="EMBL" id="CAD8809026.1"/>
    </source>
</evidence>
<dbReference type="PANTHER" id="PTHR31362:SF0">
    <property type="entry name" value="EXOSTOSIN DOMAIN-CONTAINING PROTEIN-RELATED"/>
    <property type="match status" value="1"/>
</dbReference>
<gene>
    <name evidence="2" type="ORF">OMED0930_LOCUS119</name>
</gene>
<dbReference type="Gene3D" id="3.90.550.10">
    <property type="entry name" value="Spore Coat Polysaccharide Biosynthesis Protein SpsA, Chain A"/>
    <property type="match status" value="1"/>
</dbReference>
<dbReference type="SUPFAM" id="SSF53448">
    <property type="entry name" value="Nucleotide-diphospho-sugar transferases"/>
    <property type="match status" value="1"/>
</dbReference>
<dbReference type="PANTHER" id="PTHR31362">
    <property type="entry name" value="GLYCOSYLTRANSFERASE STELLO1-RELATED"/>
    <property type="match status" value="1"/>
</dbReference>